<evidence type="ECO:0000259" key="13">
    <source>
        <dbReference type="Pfam" id="PF01049"/>
    </source>
</evidence>
<evidence type="ECO:0000256" key="2">
    <source>
        <dbReference type="ARBA" id="ARBA00022475"/>
    </source>
</evidence>
<evidence type="ECO:0000256" key="12">
    <source>
        <dbReference type="SAM" id="MobiDB-lite"/>
    </source>
</evidence>
<dbReference type="PANTHER" id="PTHR24027">
    <property type="entry name" value="CADHERIN-23"/>
    <property type="match status" value="1"/>
</dbReference>
<keyword evidence="3" id="KW-0812">Transmembrane</keyword>
<dbReference type="GO" id="GO:0005912">
    <property type="term" value="C:adherens junction"/>
    <property type="evidence" value="ECO:0007669"/>
    <property type="project" value="TreeGrafter"/>
</dbReference>
<keyword evidence="6" id="KW-0106">Calcium</keyword>
<dbReference type="Gene3D" id="4.10.900.10">
    <property type="entry name" value="TCF3-CBD (Catenin binding domain)"/>
    <property type="match status" value="1"/>
</dbReference>
<dbReference type="GO" id="GO:0016477">
    <property type="term" value="P:cell migration"/>
    <property type="evidence" value="ECO:0007669"/>
    <property type="project" value="TreeGrafter"/>
</dbReference>
<dbReference type="GO" id="GO:0000902">
    <property type="term" value="P:cell morphogenesis"/>
    <property type="evidence" value="ECO:0007669"/>
    <property type="project" value="TreeGrafter"/>
</dbReference>
<dbReference type="RefSeq" id="XP_041447425.1">
    <property type="nucleotide sequence ID" value="XM_041591491.1"/>
</dbReference>
<accession>A0A8J1N2P7</accession>
<dbReference type="Pfam" id="PF01049">
    <property type="entry name" value="CADH_Y-type_LIR"/>
    <property type="match status" value="1"/>
</dbReference>
<evidence type="ECO:0000256" key="8">
    <source>
        <dbReference type="ARBA" id="ARBA00022989"/>
    </source>
</evidence>
<keyword evidence="5" id="KW-0677">Repeat</keyword>
<reference evidence="15" key="1">
    <citation type="submission" date="2025-08" db="UniProtKB">
        <authorList>
            <consortium name="RefSeq"/>
        </authorList>
    </citation>
    <scope>IDENTIFICATION</scope>
    <source>
        <strain evidence="15">J_2021</strain>
        <tissue evidence="15">Erythrocytes</tissue>
    </source>
</reference>
<keyword evidence="2" id="KW-1003">Cell membrane</keyword>
<keyword evidence="9" id="KW-0472">Membrane</keyword>
<evidence type="ECO:0000256" key="7">
    <source>
        <dbReference type="ARBA" id="ARBA00022889"/>
    </source>
</evidence>
<dbReference type="OrthoDB" id="6252479at2759"/>
<evidence type="ECO:0000256" key="5">
    <source>
        <dbReference type="ARBA" id="ARBA00022737"/>
    </source>
</evidence>
<feature type="region of interest" description="Disordered" evidence="12">
    <location>
        <begin position="98"/>
        <end position="131"/>
    </location>
</feature>
<dbReference type="InterPro" id="IPR039808">
    <property type="entry name" value="Cadherin"/>
</dbReference>
<gene>
    <name evidence="15" type="primary">LOC121403680</name>
</gene>
<sequence length="209" mass="23244">MERKQLMVIGGGGGFEIWSCSGCSRCLSGDQPARSTEEEQHPVNSIFPMIKGLSTQLRLSGKGHSGPSPILNSAFVQPLHQEFILKPQDGYDMIRLRNPGLSVPPSPRLKPPIRRDTPYNQTLPRYPRRPTDCPSDIADFIQDGLQAADSDPSVPPYDTALIYDYEGEGSVAGTLSSILSSEDDSDQEYDYLQEWGPRFRRLADMYGHQ</sequence>
<evidence type="ECO:0000256" key="4">
    <source>
        <dbReference type="ARBA" id="ARBA00022723"/>
    </source>
</evidence>
<dbReference type="Proteomes" id="UP000186698">
    <property type="component" value="Chromosome 4S"/>
</dbReference>
<dbReference type="GO" id="GO:0016342">
    <property type="term" value="C:catenin complex"/>
    <property type="evidence" value="ECO:0007669"/>
    <property type="project" value="TreeGrafter"/>
</dbReference>
<dbReference type="GeneID" id="121403680"/>
<evidence type="ECO:0000313" key="15">
    <source>
        <dbReference type="RefSeq" id="XP_041447425.1"/>
    </source>
</evidence>
<comment type="subcellular location">
    <subcellularLocation>
        <location evidence="1">Cell membrane</location>
        <topology evidence="1">Single-pass type I membrane protein</topology>
    </subcellularLocation>
</comment>
<dbReference type="FunFam" id="4.10.900.10:FF:000001">
    <property type="entry name" value="Cadherin 2"/>
    <property type="match status" value="1"/>
</dbReference>
<evidence type="ECO:0000256" key="6">
    <source>
        <dbReference type="ARBA" id="ARBA00022837"/>
    </source>
</evidence>
<protein>
    <submittedName>
        <fullName evidence="15">Cadherin-15-like</fullName>
    </submittedName>
</protein>
<keyword evidence="7" id="KW-0130">Cell adhesion</keyword>
<keyword evidence="10" id="KW-0325">Glycoprotein</keyword>
<dbReference type="InterPro" id="IPR027397">
    <property type="entry name" value="Catenin-bd_sf"/>
</dbReference>
<dbReference type="PANTHER" id="PTHR24027:SF300">
    <property type="entry name" value="CADHERIN-15"/>
    <property type="match status" value="1"/>
</dbReference>
<dbReference type="GO" id="GO:0008013">
    <property type="term" value="F:beta-catenin binding"/>
    <property type="evidence" value="ECO:0007669"/>
    <property type="project" value="TreeGrafter"/>
</dbReference>
<dbReference type="GO" id="GO:0044331">
    <property type="term" value="P:cell-cell adhesion mediated by cadherin"/>
    <property type="evidence" value="ECO:0007669"/>
    <property type="project" value="TreeGrafter"/>
</dbReference>
<evidence type="ECO:0000256" key="10">
    <source>
        <dbReference type="ARBA" id="ARBA00023180"/>
    </source>
</evidence>
<comment type="function">
    <text evidence="11">Cadherins are calcium-dependent cell adhesion proteins.</text>
</comment>
<proteinExistence type="predicted"/>
<dbReference type="InterPro" id="IPR000233">
    <property type="entry name" value="Cadherin_Y-type_LIR"/>
</dbReference>
<evidence type="ECO:0000256" key="11">
    <source>
        <dbReference type="RuleBase" id="RU004357"/>
    </source>
</evidence>
<evidence type="ECO:0000313" key="14">
    <source>
        <dbReference type="Proteomes" id="UP000186698"/>
    </source>
</evidence>
<dbReference type="GO" id="GO:0016339">
    <property type="term" value="P:calcium-dependent cell-cell adhesion via plasma membrane cell adhesion molecules"/>
    <property type="evidence" value="ECO:0007669"/>
    <property type="project" value="TreeGrafter"/>
</dbReference>
<keyword evidence="4" id="KW-0479">Metal-binding</keyword>
<dbReference type="GO" id="GO:0005509">
    <property type="term" value="F:calcium ion binding"/>
    <property type="evidence" value="ECO:0007669"/>
    <property type="project" value="InterPro"/>
</dbReference>
<name>A0A8J1N2P7_XENLA</name>
<keyword evidence="14" id="KW-1185">Reference proteome</keyword>
<dbReference type="KEGG" id="xla:121403680"/>
<dbReference type="GO" id="GO:0045296">
    <property type="term" value="F:cadherin binding"/>
    <property type="evidence" value="ECO:0007669"/>
    <property type="project" value="TreeGrafter"/>
</dbReference>
<evidence type="ECO:0000256" key="9">
    <source>
        <dbReference type="ARBA" id="ARBA00023136"/>
    </source>
</evidence>
<dbReference type="GO" id="GO:0007043">
    <property type="term" value="P:cell-cell junction assembly"/>
    <property type="evidence" value="ECO:0007669"/>
    <property type="project" value="TreeGrafter"/>
</dbReference>
<dbReference type="GO" id="GO:0007156">
    <property type="term" value="P:homophilic cell adhesion via plasma membrane adhesion molecules"/>
    <property type="evidence" value="ECO:0007669"/>
    <property type="project" value="InterPro"/>
</dbReference>
<feature type="domain" description="Cadherin Y-type LIR-motif" evidence="13">
    <location>
        <begin position="148"/>
        <end position="207"/>
    </location>
</feature>
<organism evidence="14 15">
    <name type="scientific">Xenopus laevis</name>
    <name type="common">African clawed frog</name>
    <dbReference type="NCBI Taxonomy" id="8355"/>
    <lineage>
        <taxon>Eukaryota</taxon>
        <taxon>Metazoa</taxon>
        <taxon>Chordata</taxon>
        <taxon>Craniata</taxon>
        <taxon>Vertebrata</taxon>
        <taxon>Euteleostomi</taxon>
        <taxon>Amphibia</taxon>
        <taxon>Batrachia</taxon>
        <taxon>Anura</taxon>
        <taxon>Pipoidea</taxon>
        <taxon>Pipidae</taxon>
        <taxon>Xenopodinae</taxon>
        <taxon>Xenopus</taxon>
        <taxon>Xenopus</taxon>
    </lineage>
</organism>
<evidence type="ECO:0000256" key="3">
    <source>
        <dbReference type="ARBA" id="ARBA00022692"/>
    </source>
</evidence>
<keyword evidence="8" id="KW-1133">Transmembrane helix</keyword>
<dbReference type="AlphaFoldDB" id="A0A8J1N2P7"/>
<dbReference type="GO" id="GO:0034332">
    <property type="term" value="P:adherens junction organization"/>
    <property type="evidence" value="ECO:0007669"/>
    <property type="project" value="TreeGrafter"/>
</dbReference>
<evidence type="ECO:0000256" key="1">
    <source>
        <dbReference type="ARBA" id="ARBA00004251"/>
    </source>
</evidence>